<protein>
    <submittedName>
        <fullName evidence="1">Uncharacterized protein</fullName>
    </submittedName>
</protein>
<dbReference type="AlphaFoldDB" id="Q2SLK0"/>
<reference evidence="1 2" key="1">
    <citation type="journal article" date="2005" name="Nucleic Acids Res.">
        <title>Genomic blueprint of Hahella chejuensis, a marine microbe producing an algicidal agent.</title>
        <authorList>
            <person name="Jeong H."/>
            <person name="Yim J.H."/>
            <person name="Lee C."/>
            <person name="Choi S.-H."/>
            <person name="Park Y.K."/>
            <person name="Yoon S.H."/>
            <person name="Hur C.-G."/>
            <person name="Kang H.-Y."/>
            <person name="Kim D."/>
            <person name="Lee H.H."/>
            <person name="Park K.H."/>
            <person name="Park S.-H."/>
            <person name="Park H.-S."/>
            <person name="Lee H.K."/>
            <person name="Oh T.K."/>
            <person name="Kim J.F."/>
        </authorList>
    </citation>
    <scope>NUCLEOTIDE SEQUENCE [LARGE SCALE GENOMIC DNA]</scope>
    <source>
        <strain evidence="1 2">KCTC 2396</strain>
    </source>
</reference>
<dbReference type="OrthoDB" id="9873037at2"/>
<organism evidence="1 2">
    <name type="scientific">Hahella chejuensis (strain KCTC 2396)</name>
    <dbReference type="NCBI Taxonomy" id="349521"/>
    <lineage>
        <taxon>Bacteria</taxon>
        <taxon>Pseudomonadati</taxon>
        <taxon>Pseudomonadota</taxon>
        <taxon>Gammaproteobacteria</taxon>
        <taxon>Oceanospirillales</taxon>
        <taxon>Hahellaceae</taxon>
        <taxon>Hahella</taxon>
    </lineage>
</organism>
<dbReference type="HOGENOM" id="CLU_2436692_0_0_6"/>
<sequence>MKIEDIVQDFEEYRCDKTSAALDIAELIILEKRPEKISTLPGEIKEEINTLIRVYENEGAVKIVTSSGLEHDFTELAKGLCDVIKRYSKS</sequence>
<name>Q2SLK0_HAHCH</name>
<dbReference type="Proteomes" id="UP000000238">
    <property type="component" value="Chromosome"/>
</dbReference>
<proteinExistence type="predicted"/>
<evidence type="ECO:0000313" key="1">
    <source>
        <dbReference type="EMBL" id="ABC28474.1"/>
    </source>
</evidence>
<dbReference type="STRING" id="349521.HCH_01617"/>
<dbReference type="EMBL" id="CP000155">
    <property type="protein sequence ID" value="ABC28474.1"/>
    <property type="molecule type" value="Genomic_DNA"/>
</dbReference>
<accession>Q2SLK0</accession>
<dbReference type="RefSeq" id="WP_011395546.1">
    <property type="nucleotide sequence ID" value="NC_007645.1"/>
</dbReference>
<dbReference type="KEGG" id="hch:HCH_01617"/>
<keyword evidence="2" id="KW-1185">Reference proteome</keyword>
<evidence type="ECO:0000313" key="2">
    <source>
        <dbReference type="Proteomes" id="UP000000238"/>
    </source>
</evidence>
<gene>
    <name evidence="1" type="ordered locus">HCH_01617</name>
</gene>